<dbReference type="EMBL" id="JANBUN010004276">
    <property type="protein sequence ID" value="KAJ2786584.1"/>
    <property type="molecule type" value="Genomic_DNA"/>
</dbReference>
<proteinExistence type="predicted"/>
<dbReference type="Proteomes" id="UP001140087">
    <property type="component" value="Unassembled WGS sequence"/>
</dbReference>
<name>A0ACC1KCT1_9FUNG</name>
<sequence length="73" mass="8000">MTTAPPARNGARKHKASALTSWLRKSTASDDADAKKLASPAEEIKMVFLRQLKLSSFDLDGKHYHSVFTGAQI</sequence>
<reference evidence="1" key="1">
    <citation type="submission" date="2022-07" db="EMBL/GenBank/DDBJ databases">
        <title>Phylogenomic reconstructions and comparative analyses of Kickxellomycotina fungi.</title>
        <authorList>
            <person name="Reynolds N.K."/>
            <person name="Stajich J.E."/>
            <person name="Barry K."/>
            <person name="Grigoriev I.V."/>
            <person name="Crous P."/>
            <person name="Smith M.E."/>
        </authorList>
    </citation>
    <scope>NUCLEOTIDE SEQUENCE</scope>
    <source>
        <strain evidence="1">BCRC 34780</strain>
    </source>
</reference>
<gene>
    <name evidence="1" type="ORF">H4R21_007176</name>
</gene>
<protein>
    <submittedName>
        <fullName evidence="1">Uncharacterized protein</fullName>
    </submittedName>
</protein>
<feature type="non-terminal residue" evidence="1">
    <location>
        <position position="73"/>
    </location>
</feature>
<comment type="caution">
    <text evidence="1">The sequence shown here is derived from an EMBL/GenBank/DDBJ whole genome shotgun (WGS) entry which is preliminary data.</text>
</comment>
<keyword evidence="2" id="KW-1185">Reference proteome</keyword>
<evidence type="ECO:0000313" key="2">
    <source>
        <dbReference type="Proteomes" id="UP001140087"/>
    </source>
</evidence>
<evidence type="ECO:0000313" key="1">
    <source>
        <dbReference type="EMBL" id="KAJ2786584.1"/>
    </source>
</evidence>
<accession>A0ACC1KCT1</accession>
<organism evidence="1 2">
    <name type="scientific">Coemansia helicoidea</name>
    <dbReference type="NCBI Taxonomy" id="1286919"/>
    <lineage>
        <taxon>Eukaryota</taxon>
        <taxon>Fungi</taxon>
        <taxon>Fungi incertae sedis</taxon>
        <taxon>Zoopagomycota</taxon>
        <taxon>Kickxellomycotina</taxon>
        <taxon>Kickxellomycetes</taxon>
        <taxon>Kickxellales</taxon>
        <taxon>Kickxellaceae</taxon>
        <taxon>Coemansia</taxon>
    </lineage>
</organism>